<proteinExistence type="predicted"/>
<reference evidence="2" key="1">
    <citation type="journal article" date="2024" name="Appl Microbiol">
        <title>Effect of kuratsuki Bacillus and Priestia on Taste of Sake.</title>
        <authorList>
            <person name="Kobayashi K."/>
            <person name="Nishida H."/>
        </authorList>
    </citation>
    <scope>NUCLEOTIDE SEQUENCE</scope>
    <source>
        <strain evidence="2">B-12</strain>
    </source>
</reference>
<dbReference type="EMBL" id="BSYK01000001">
    <property type="protein sequence ID" value="GMG75410.1"/>
    <property type="molecule type" value="Genomic_DNA"/>
</dbReference>
<evidence type="ECO:0000256" key="1">
    <source>
        <dbReference type="SAM" id="MobiDB-lite"/>
    </source>
</evidence>
<comment type="caution">
    <text evidence="2">The sequence shown here is derived from an EMBL/GenBank/DDBJ whole genome shotgun (WGS) entry which is preliminary data.</text>
</comment>
<organism evidence="2 3">
    <name type="scientific">Priestia megaterium</name>
    <name type="common">Bacillus megaterium</name>
    <dbReference type="NCBI Taxonomy" id="1404"/>
    <lineage>
        <taxon>Bacteria</taxon>
        <taxon>Bacillati</taxon>
        <taxon>Bacillota</taxon>
        <taxon>Bacilli</taxon>
        <taxon>Bacillales</taxon>
        <taxon>Bacillaceae</taxon>
        <taxon>Priestia</taxon>
    </lineage>
</organism>
<name>A0AAX6BNZ0_PRIMG</name>
<protein>
    <submittedName>
        <fullName evidence="2">Uncharacterized protein</fullName>
    </submittedName>
</protein>
<evidence type="ECO:0000313" key="3">
    <source>
        <dbReference type="Proteomes" id="UP001165240"/>
    </source>
</evidence>
<sequence length="82" mass="9080">MPSTISKGVNKAAPPTPVKPTRVPTNNPIKVIDSSIFCPPTLKTKYIDLIIEHCNPYVNKILNIFSEVEKVFLVFTILGNGR</sequence>
<feature type="region of interest" description="Disordered" evidence="1">
    <location>
        <begin position="1"/>
        <end position="24"/>
    </location>
</feature>
<dbReference type="Proteomes" id="UP001165240">
    <property type="component" value="Unassembled WGS sequence"/>
</dbReference>
<evidence type="ECO:0000313" key="2">
    <source>
        <dbReference type="EMBL" id="GMG75410.1"/>
    </source>
</evidence>
<gene>
    <name evidence="2" type="ORF">ShirakiTB12_38780</name>
</gene>
<feature type="compositionally biased region" description="Low complexity" evidence="1">
    <location>
        <begin position="9"/>
        <end position="24"/>
    </location>
</feature>
<dbReference type="AlphaFoldDB" id="A0AAX6BNZ0"/>
<accession>A0AAX6BNZ0</accession>